<dbReference type="InterPro" id="IPR018060">
    <property type="entry name" value="HTH_AraC"/>
</dbReference>
<dbReference type="Pfam" id="PF12833">
    <property type="entry name" value="HTH_18"/>
    <property type="match status" value="1"/>
</dbReference>
<dbReference type="SMART" id="SM00871">
    <property type="entry name" value="AraC_E_bind"/>
    <property type="match status" value="1"/>
</dbReference>
<organism evidence="5 6">
    <name type="scientific">[Clostridium] symbiosum ATCC 14940</name>
    <dbReference type="NCBI Taxonomy" id="411472"/>
    <lineage>
        <taxon>Bacteria</taxon>
        <taxon>Bacillati</taxon>
        <taxon>Bacillota</taxon>
        <taxon>Clostridia</taxon>
        <taxon>Lachnospirales</taxon>
        <taxon>Lachnospiraceae</taxon>
        <taxon>Otoolea</taxon>
    </lineage>
</organism>
<sequence length="303" mass="34525">MRNAGRGERRKMDWITGIQKAIDYVEAHITEPIDYEEAAKRAYSSSFHFQRVFSILCGFTLGEYIRWRRLSLAGSELLQSNEKIIDLAMKYGYDTPESFSRAFTRFHGIAPSQAKNNSAVLKSFSRLSVKLILNGGNTMDYRIETKEAFKLIMKKKKVSRSQELTAAEIGEFWKKCGSDGTIKSLCKYIPEENIFKDCIVGASFGKDATDEEFPYAIGAMYNGLPVEEEDLIVEEIPAHTYVVFPCVGKMPESFQKLYQQIYSEFFPSSEYQPCGGTDFEAYPSADVYSPDYHCEVWVAVEKK</sequence>
<dbReference type="Gene3D" id="3.20.80.10">
    <property type="entry name" value="Regulatory factor, effector binding domain"/>
    <property type="match status" value="1"/>
</dbReference>
<protein>
    <submittedName>
        <fullName evidence="5">Transcriptional regulator, effector binding domain protein</fullName>
    </submittedName>
</protein>
<dbReference type="InterPro" id="IPR009057">
    <property type="entry name" value="Homeodomain-like_sf"/>
</dbReference>
<dbReference type="InterPro" id="IPR050959">
    <property type="entry name" value="MarA-like"/>
</dbReference>
<dbReference type="PROSITE" id="PS01124">
    <property type="entry name" value="HTH_ARAC_FAMILY_2"/>
    <property type="match status" value="1"/>
</dbReference>
<evidence type="ECO:0000256" key="3">
    <source>
        <dbReference type="ARBA" id="ARBA00023163"/>
    </source>
</evidence>
<dbReference type="PANTHER" id="PTHR47504">
    <property type="entry name" value="RIGHT ORIGIN-BINDING PROTEIN"/>
    <property type="match status" value="1"/>
</dbReference>
<dbReference type="Gene3D" id="1.10.10.60">
    <property type="entry name" value="Homeodomain-like"/>
    <property type="match status" value="2"/>
</dbReference>
<reference evidence="5 6" key="1">
    <citation type="submission" date="2013-07" db="EMBL/GenBank/DDBJ databases">
        <authorList>
            <person name="Weinstock G."/>
            <person name="Sodergren E."/>
            <person name="Wylie T."/>
            <person name="Fulton L."/>
            <person name="Fulton R."/>
            <person name="Fronick C."/>
            <person name="O'Laughlin M."/>
            <person name="Godfrey J."/>
            <person name="Miner T."/>
            <person name="Herter B."/>
            <person name="Appelbaum E."/>
            <person name="Cordes M."/>
            <person name="Lek S."/>
            <person name="Wollam A."/>
            <person name="Pepin K.H."/>
            <person name="Palsikar V.B."/>
            <person name="Mitreva M."/>
            <person name="Wilson R.K."/>
        </authorList>
    </citation>
    <scope>NUCLEOTIDE SEQUENCE [LARGE SCALE GENOMIC DNA]</scope>
    <source>
        <strain evidence="5 6">ATCC 14940</strain>
    </source>
</reference>
<feature type="domain" description="HTH araC/xylS-type" evidence="4">
    <location>
        <begin position="19"/>
        <end position="117"/>
    </location>
</feature>
<evidence type="ECO:0000313" key="6">
    <source>
        <dbReference type="Proteomes" id="UP000016491"/>
    </source>
</evidence>
<evidence type="ECO:0000256" key="1">
    <source>
        <dbReference type="ARBA" id="ARBA00023015"/>
    </source>
</evidence>
<dbReference type="SMART" id="SM00342">
    <property type="entry name" value="HTH_ARAC"/>
    <property type="match status" value="1"/>
</dbReference>
<dbReference type="SUPFAM" id="SSF46689">
    <property type="entry name" value="Homeodomain-like"/>
    <property type="match status" value="2"/>
</dbReference>
<name>A0ABC9TT98_CLOSY</name>
<dbReference type="InterPro" id="IPR010499">
    <property type="entry name" value="AraC_E-bd"/>
</dbReference>
<proteinExistence type="predicted"/>
<dbReference type="Proteomes" id="UP000016491">
    <property type="component" value="Unassembled WGS sequence"/>
</dbReference>
<dbReference type="PANTHER" id="PTHR47504:SF5">
    <property type="entry name" value="RIGHT ORIGIN-BINDING PROTEIN"/>
    <property type="match status" value="1"/>
</dbReference>
<dbReference type="Pfam" id="PF14526">
    <property type="entry name" value="Cass2"/>
    <property type="match status" value="1"/>
</dbReference>
<dbReference type="GO" id="GO:0003677">
    <property type="term" value="F:DNA binding"/>
    <property type="evidence" value="ECO:0007669"/>
    <property type="project" value="UniProtKB-KW"/>
</dbReference>
<dbReference type="EMBL" id="AWSU01000335">
    <property type="protein sequence ID" value="ERI74354.1"/>
    <property type="molecule type" value="Genomic_DNA"/>
</dbReference>
<accession>A0ABC9TT98</accession>
<keyword evidence="2" id="KW-0238">DNA-binding</keyword>
<dbReference type="SUPFAM" id="SSF55136">
    <property type="entry name" value="Probable bacterial effector-binding domain"/>
    <property type="match status" value="1"/>
</dbReference>
<comment type="caution">
    <text evidence="5">The sequence shown here is derived from an EMBL/GenBank/DDBJ whole genome shotgun (WGS) entry which is preliminary data.</text>
</comment>
<evidence type="ECO:0000313" key="5">
    <source>
        <dbReference type="EMBL" id="ERI74354.1"/>
    </source>
</evidence>
<evidence type="ECO:0000259" key="4">
    <source>
        <dbReference type="PROSITE" id="PS01124"/>
    </source>
</evidence>
<dbReference type="AlphaFoldDB" id="A0ABC9TT98"/>
<keyword evidence="3" id="KW-0804">Transcription</keyword>
<keyword evidence="1" id="KW-0805">Transcription regulation</keyword>
<evidence type="ECO:0000256" key="2">
    <source>
        <dbReference type="ARBA" id="ARBA00023125"/>
    </source>
</evidence>
<gene>
    <name evidence="5" type="ORF">CLOSYM_04114</name>
</gene>
<dbReference type="InterPro" id="IPR029441">
    <property type="entry name" value="Cass2"/>
</dbReference>
<dbReference type="InterPro" id="IPR011256">
    <property type="entry name" value="Reg_factor_effector_dom_sf"/>
</dbReference>